<accession>A0A1H2WGZ1</accession>
<sequence length="45" mass="5008">MWFNWTHRRALMLTNNATDALLAPSVPVSPTLSTRNEGGSSIDYD</sequence>
<name>A0A1H2WGZ1_HALVA</name>
<evidence type="ECO:0000313" key="2">
    <source>
        <dbReference type="EMBL" id="SDW79807.1"/>
    </source>
</evidence>
<feature type="region of interest" description="Disordered" evidence="1">
    <location>
        <begin position="26"/>
        <end position="45"/>
    </location>
</feature>
<proteinExistence type="predicted"/>
<protein>
    <submittedName>
        <fullName evidence="2">Uncharacterized protein</fullName>
    </submittedName>
</protein>
<reference evidence="2 3" key="1">
    <citation type="submission" date="2016-10" db="EMBL/GenBank/DDBJ databases">
        <authorList>
            <person name="de Groot N.N."/>
        </authorList>
    </citation>
    <scope>NUCLEOTIDE SEQUENCE [LARGE SCALE GENOMIC DNA]</scope>
    <source>
        <strain evidence="2 3">DSM 3756</strain>
    </source>
</reference>
<dbReference type="Proteomes" id="UP000182573">
    <property type="component" value="Unassembled WGS sequence"/>
</dbReference>
<organism evidence="2 3">
    <name type="scientific">Haloarcula vallismortis</name>
    <name type="common">Halobacterium vallismortis</name>
    <dbReference type="NCBI Taxonomy" id="28442"/>
    <lineage>
        <taxon>Archaea</taxon>
        <taxon>Methanobacteriati</taxon>
        <taxon>Methanobacteriota</taxon>
        <taxon>Stenosarchaea group</taxon>
        <taxon>Halobacteria</taxon>
        <taxon>Halobacteriales</taxon>
        <taxon>Haloarculaceae</taxon>
        <taxon>Haloarcula</taxon>
    </lineage>
</organism>
<evidence type="ECO:0000256" key="1">
    <source>
        <dbReference type="SAM" id="MobiDB-lite"/>
    </source>
</evidence>
<feature type="compositionally biased region" description="Polar residues" evidence="1">
    <location>
        <begin position="28"/>
        <end position="39"/>
    </location>
</feature>
<dbReference type="EMBL" id="FNOF01000007">
    <property type="protein sequence ID" value="SDW79807.1"/>
    <property type="molecule type" value="Genomic_DNA"/>
</dbReference>
<gene>
    <name evidence="2" type="ORF">SAMN05443574_1071</name>
</gene>
<dbReference type="AlphaFoldDB" id="A0A1H2WGZ1"/>
<evidence type="ECO:0000313" key="3">
    <source>
        <dbReference type="Proteomes" id="UP000182573"/>
    </source>
</evidence>